<proteinExistence type="inferred from homology"/>
<feature type="binding site" evidence="15">
    <location>
        <position position="47"/>
    </location>
    <ligand>
        <name>ATP</name>
        <dbReference type="ChEBI" id="CHEBI:30616"/>
    </ligand>
</feature>
<feature type="binding site" evidence="15">
    <location>
        <position position="103"/>
    </location>
    <ligand>
        <name>L-citrulline</name>
        <dbReference type="ChEBI" id="CHEBI:57743"/>
    </ligand>
</feature>
<dbReference type="Pfam" id="PF20979">
    <property type="entry name" value="Arginosuc_syn_C"/>
    <property type="match status" value="1"/>
</dbReference>
<dbReference type="GO" id="GO:0005524">
    <property type="term" value="F:ATP binding"/>
    <property type="evidence" value="ECO:0007669"/>
    <property type="project" value="UniProtKB-UniRule"/>
</dbReference>
<evidence type="ECO:0000256" key="13">
    <source>
        <dbReference type="ARBA" id="ARBA00029916"/>
    </source>
</evidence>
<feature type="binding site" evidence="15">
    <location>
        <begin position="21"/>
        <end position="29"/>
    </location>
    <ligand>
        <name>ATP</name>
        <dbReference type="ChEBI" id="CHEBI:30616"/>
    </ligand>
</feature>
<dbReference type="PANTHER" id="PTHR11587:SF2">
    <property type="entry name" value="ARGININOSUCCINATE SYNTHASE"/>
    <property type="match status" value="1"/>
</dbReference>
<dbReference type="GO" id="GO:0006526">
    <property type="term" value="P:L-arginine biosynthetic process"/>
    <property type="evidence" value="ECO:0007669"/>
    <property type="project" value="UniProtKB-UniRule"/>
</dbReference>
<dbReference type="InterPro" id="IPR023437">
    <property type="entry name" value="Arg_succ_synth_type2_subfam"/>
</dbReference>
<keyword evidence="9 15" id="KW-0436">Ligase</keyword>
<keyword evidence="10 15" id="KW-0028">Amino-acid biosynthesis</keyword>
<feature type="region of interest" description="Disordered" evidence="16">
    <location>
        <begin position="444"/>
        <end position="478"/>
    </location>
</feature>
<reference evidence="19" key="1">
    <citation type="submission" date="2014-08" db="EMBL/GenBank/DDBJ databases">
        <authorList>
            <person name="Falentin Helene"/>
        </authorList>
    </citation>
    <scope>NUCLEOTIDE SEQUENCE</scope>
</reference>
<organism evidence="19">
    <name type="scientific">Propionibacterium freudenreichii subsp. freudenreichii</name>
    <dbReference type="NCBI Taxonomy" id="66712"/>
    <lineage>
        <taxon>Bacteria</taxon>
        <taxon>Bacillati</taxon>
        <taxon>Actinomycetota</taxon>
        <taxon>Actinomycetes</taxon>
        <taxon>Propionibacteriales</taxon>
        <taxon>Propionibacteriaceae</taxon>
        <taxon>Propionibacterium</taxon>
    </lineage>
</organism>
<evidence type="ECO:0000256" key="9">
    <source>
        <dbReference type="ARBA" id="ARBA00022598"/>
    </source>
</evidence>
<dbReference type="GO" id="GO:0004055">
    <property type="term" value="F:argininosuccinate synthase activity"/>
    <property type="evidence" value="ECO:0007669"/>
    <property type="project" value="UniProtKB-UniRule"/>
</dbReference>
<evidence type="ECO:0000256" key="1">
    <source>
        <dbReference type="ARBA" id="ARBA00004496"/>
    </source>
</evidence>
<feature type="binding site" evidence="15">
    <location>
        <position position="140"/>
    </location>
    <ligand>
        <name>L-aspartate</name>
        <dbReference type="ChEBI" id="CHEBI:29991"/>
    </ligand>
</feature>
<evidence type="ECO:0000256" key="7">
    <source>
        <dbReference type="ARBA" id="ARBA00022490"/>
    </source>
</evidence>
<evidence type="ECO:0000256" key="3">
    <source>
        <dbReference type="ARBA" id="ARBA00009088"/>
    </source>
</evidence>
<keyword evidence="7 15" id="KW-0963">Cytoplasm</keyword>
<feature type="binding site" evidence="15">
    <location>
        <position position="284"/>
    </location>
    <ligand>
        <name>L-citrulline</name>
        <dbReference type="ChEBI" id="CHEBI:57743"/>
    </ligand>
</feature>
<feature type="domain" description="Arginosuccinate synthase-like N-terminal" evidence="17">
    <location>
        <begin position="18"/>
        <end position="164"/>
    </location>
</feature>
<keyword evidence="11 15" id="KW-0547">Nucleotide-binding</keyword>
<dbReference type="SUPFAM" id="SSF52402">
    <property type="entry name" value="Adenine nucleotide alpha hydrolases-like"/>
    <property type="match status" value="1"/>
</dbReference>
<dbReference type="GO" id="GO:0005737">
    <property type="term" value="C:cytoplasm"/>
    <property type="evidence" value="ECO:0007669"/>
    <property type="project" value="UniProtKB-SubCell"/>
</dbReference>
<dbReference type="InterPro" id="IPR048268">
    <property type="entry name" value="Arginosuc_syn_C"/>
</dbReference>
<comment type="catalytic activity">
    <reaction evidence="14 15">
        <text>L-citrulline + L-aspartate + ATP = 2-(N(omega)-L-arginino)succinate + AMP + diphosphate + H(+)</text>
        <dbReference type="Rhea" id="RHEA:10932"/>
        <dbReference type="ChEBI" id="CHEBI:15378"/>
        <dbReference type="ChEBI" id="CHEBI:29991"/>
        <dbReference type="ChEBI" id="CHEBI:30616"/>
        <dbReference type="ChEBI" id="CHEBI:33019"/>
        <dbReference type="ChEBI" id="CHEBI:57472"/>
        <dbReference type="ChEBI" id="CHEBI:57743"/>
        <dbReference type="ChEBI" id="CHEBI:456215"/>
        <dbReference type="EC" id="6.3.4.5"/>
    </reaction>
</comment>
<dbReference type="GO" id="GO:0000053">
    <property type="term" value="P:argininosuccinate metabolic process"/>
    <property type="evidence" value="ECO:0007669"/>
    <property type="project" value="TreeGrafter"/>
</dbReference>
<feature type="binding site" evidence="15">
    <location>
        <position position="205"/>
    </location>
    <ligand>
        <name>L-citrulline</name>
        <dbReference type="ChEBI" id="CHEBI:57743"/>
    </ligand>
</feature>
<name>A0A068VUV7_PROFF</name>
<evidence type="ECO:0000259" key="17">
    <source>
        <dbReference type="Pfam" id="PF00764"/>
    </source>
</evidence>
<feature type="binding site" evidence="15">
    <location>
        <position position="135"/>
    </location>
    <ligand>
        <name>L-aspartate</name>
        <dbReference type="ChEBI" id="CHEBI:29991"/>
    </ligand>
</feature>
<dbReference type="GO" id="GO:0042803">
    <property type="term" value="F:protein homodimerization activity"/>
    <property type="evidence" value="ECO:0007669"/>
    <property type="project" value="InterPro"/>
</dbReference>
<dbReference type="Pfam" id="PF00764">
    <property type="entry name" value="Arginosuc_synth"/>
    <property type="match status" value="1"/>
</dbReference>
<dbReference type="KEGG" id="pfre:RM25_0154"/>
<dbReference type="InterPro" id="IPR024073">
    <property type="entry name" value="AS_multimer_C_tail"/>
</dbReference>
<dbReference type="Gene3D" id="3.40.50.620">
    <property type="entry name" value="HUPs"/>
    <property type="match status" value="1"/>
</dbReference>
<feature type="binding site" evidence="15">
    <location>
        <position position="135"/>
    </location>
    <ligand>
        <name>ATP</name>
        <dbReference type="ChEBI" id="CHEBI:30616"/>
    </ligand>
</feature>
<dbReference type="InterPro" id="IPR024074">
    <property type="entry name" value="AS_cat/multimer_dom_body"/>
</dbReference>
<feature type="compositionally biased region" description="Basic and acidic residues" evidence="16">
    <location>
        <begin position="452"/>
        <end position="461"/>
    </location>
</feature>
<dbReference type="InterPro" id="IPR014729">
    <property type="entry name" value="Rossmann-like_a/b/a_fold"/>
</dbReference>
<comment type="subcellular location">
    <subcellularLocation>
        <location evidence="1 15">Cytoplasm</location>
    </subcellularLocation>
</comment>
<dbReference type="GO" id="GO:0000050">
    <property type="term" value="P:urea cycle"/>
    <property type="evidence" value="ECO:0007669"/>
    <property type="project" value="TreeGrafter"/>
</dbReference>
<dbReference type="InterPro" id="IPR018223">
    <property type="entry name" value="Arginosuc_synth_CS"/>
</dbReference>
<dbReference type="EMBL" id="LM676381">
    <property type="protein sequence ID" value="CEP25731.1"/>
    <property type="molecule type" value="Genomic_DNA"/>
</dbReference>
<dbReference type="SUPFAM" id="SSF69864">
    <property type="entry name" value="Argininosuccinate synthetase, C-terminal domain"/>
    <property type="match status" value="1"/>
</dbReference>
<comment type="subunit">
    <text evidence="4 15">Homotetramer.</text>
</comment>
<evidence type="ECO:0000256" key="14">
    <source>
        <dbReference type="ARBA" id="ARBA00049077"/>
    </source>
</evidence>
<feature type="binding site" evidence="15">
    <location>
        <position position="143"/>
    </location>
    <ligand>
        <name>L-citrulline</name>
        <dbReference type="ChEBI" id="CHEBI:57743"/>
    </ligand>
</feature>
<dbReference type="PATRIC" id="fig|66712.6.peg.158"/>
<feature type="domain" description="Arginosuccinate synthase C-terminal" evidence="18">
    <location>
        <begin position="195"/>
        <end position="397"/>
    </location>
</feature>
<gene>
    <name evidence="15 19" type="primary">argG</name>
    <name evidence="19" type="ORF">PFCIRM138_10910</name>
</gene>
<dbReference type="UniPathway" id="UPA00068">
    <property type="reaction ID" value="UER00113"/>
</dbReference>
<feature type="binding site" evidence="15">
    <location>
        <position position="139"/>
    </location>
    <ligand>
        <name>L-aspartate</name>
        <dbReference type="ChEBI" id="CHEBI:29991"/>
    </ligand>
</feature>
<dbReference type="InterPro" id="IPR048267">
    <property type="entry name" value="Arginosuc_syn_N"/>
</dbReference>
<dbReference type="PANTHER" id="PTHR11587">
    <property type="entry name" value="ARGININOSUCCINATE SYNTHASE"/>
    <property type="match status" value="1"/>
</dbReference>
<evidence type="ECO:0000256" key="10">
    <source>
        <dbReference type="ARBA" id="ARBA00022605"/>
    </source>
</evidence>
<protein>
    <recommendedName>
        <fullName evidence="6 15">Argininosuccinate synthase</fullName>
        <ecNumber evidence="5 15">6.3.4.5</ecNumber>
    </recommendedName>
    <alternativeName>
        <fullName evidence="13 15">Citrulline--aspartate ligase</fullName>
    </alternativeName>
</protein>
<feature type="binding site" evidence="15">
    <location>
        <position position="196"/>
    </location>
    <ligand>
        <name>L-citrulline</name>
        <dbReference type="ChEBI" id="CHEBI:57743"/>
    </ligand>
</feature>
<dbReference type="AlphaFoldDB" id="A0A068VUV7"/>
<dbReference type="Gene3D" id="1.10.287.400">
    <property type="match status" value="1"/>
</dbReference>
<keyword evidence="12 15" id="KW-0067">ATP-binding</keyword>
<evidence type="ECO:0000256" key="12">
    <source>
        <dbReference type="ARBA" id="ARBA00022840"/>
    </source>
</evidence>
<evidence type="ECO:0000256" key="11">
    <source>
        <dbReference type="ARBA" id="ARBA00022741"/>
    </source>
</evidence>
<dbReference type="HAMAP" id="MF_00581">
    <property type="entry name" value="Arg_succ_synth_type2"/>
    <property type="match status" value="1"/>
</dbReference>
<feature type="binding site" evidence="15">
    <location>
        <position position="133"/>
    </location>
    <ligand>
        <name>ATP</name>
        <dbReference type="ChEBI" id="CHEBI:30616"/>
    </ligand>
</feature>
<evidence type="ECO:0000256" key="6">
    <source>
        <dbReference type="ARBA" id="ARBA00014810"/>
    </source>
</evidence>
<dbReference type="PROSITE" id="PS00564">
    <property type="entry name" value="ARGININOSUCCIN_SYN_1"/>
    <property type="match status" value="1"/>
</dbReference>
<sequence length="478" mass="52617">MLDVVSKVLTSLPVGQRVGIAFSGGLDTSCAVAWMREKGAIPCTYTADIGQYDEPDIASVPGRAGQYGAELSRLVDCRESLVEEGLSALACGAFHVQSAGRAYFNTTPIGRAVTGTLLVRAMNDDNVSIWGDGSTYKGNDIERFYRYGLMANPSLRIYKPWLDEDFVSELGGRDEMSVWLQKRNLPYRDSKEKAYSTDANIWGATHEAKTLEHLDVSLETVEPIMGVKFWDPSVTIDTEDVTIGFEQGRPVTINGKKFDSAVDLVLEANKVGGRHGLGMSDQIENRIIEAKSRGIYEAPGMALLFIAYERLVNAIHNEDTIINYRNEGMRLGRLLYEGRWLDPQSLMIRESIQRWVASVVTGEVTLRLRRGEDYTIVNTDGPAFSYHPERLSMERVQDAAFGPLDRIGQLTMRNLDISDSRSRLEQYASQGQLTGGEAAKLVGALEPGKASEIADHPEHAGTSHATPLDNAAMETGAD</sequence>
<evidence type="ECO:0000256" key="16">
    <source>
        <dbReference type="SAM" id="MobiDB-lite"/>
    </source>
</evidence>
<accession>A0A068VUV7</accession>
<dbReference type="NCBIfam" id="TIGR00032">
    <property type="entry name" value="argG"/>
    <property type="match status" value="1"/>
</dbReference>
<evidence type="ECO:0000256" key="4">
    <source>
        <dbReference type="ARBA" id="ARBA00011881"/>
    </source>
</evidence>
<keyword evidence="8 15" id="KW-0055">Arginine biosynthesis</keyword>
<evidence type="ECO:0000256" key="15">
    <source>
        <dbReference type="HAMAP-Rule" id="MF_00581"/>
    </source>
</evidence>
<dbReference type="InterPro" id="IPR001518">
    <property type="entry name" value="Arginosuc_synth"/>
</dbReference>
<evidence type="ECO:0000256" key="2">
    <source>
        <dbReference type="ARBA" id="ARBA00004967"/>
    </source>
</evidence>
<evidence type="ECO:0000313" key="19">
    <source>
        <dbReference type="EMBL" id="CEP25731.1"/>
    </source>
</evidence>
<comment type="similarity">
    <text evidence="3 15">Belongs to the argininosuccinate synthase family. Type 2 subfamily.</text>
</comment>
<dbReference type="InterPro" id="IPR023434">
    <property type="entry name" value="Arginosuc_synth_type_1_subfam"/>
</dbReference>
<dbReference type="EC" id="6.3.4.5" evidence="5 15"/>
<dbReference type="CDD" id="cd01999">
    <property type="entry name" value="ASS"/>
    <property type="match status" value="1"/>
</dbReference>
<dbReference type="NCBIfam" id="NF003779">
    <property type="entry name" value="PRK05370.1"/>
    <property type="match status" value="1"/>
</dbReference>
<comment type="pathway">
    <text evidence="2 15">Amino-acid biosynthesis; L-arginine biosynthesis; L-arginine from L-ornithine and carbamoyl phosphate: step 2/3.</text>
</comment>
<feature type="binding site" evidence="15">
    <location>
        <position position="198"/>
    </location>
    <ligand>
        <name>ATP</name>
        <dbReference type="ChEBI" id="CHEBI:30616"/>
    </ligand>
</feature>
<evidence type="ECO:0000256" key="8">
    <source>
        <dbReference type="ARBA" id="ARBA00022571"/>
    </source>
</evidence>
<feature type="binding site" evidence="15">
    <location>
        <position position="140"/>
    </location>
    <ligand>
        <name>ATP</name>
        <dbReference type="ChEBI" id="CHEBI:30616"/>
    </ligand>
</feature>
<feature type="binding site" evidence="15">
    <location>
        <position position="207"/>
    </location>
    <ligand>
        <name>L-citrulline</name>
        <dbReference type="ChEBI" id="CHEBI:57743"/>
    </ligand>
</feature>
<dbReference type="PROSITE" id="PS00565">
    <property type="entry name" value="ARGININOSUCCIN_SYN_2"/>
    <property type="match status" value="1"/>
</dbReference>
<evidence type="ECO:0000256" key="5">
    <source>
        <dbReference type="ARBA" id="ARBA00012286"/>
    </source>
</evidence>
<dbReference type="Gene3D" id="3.90.1260.10">
    <property type="entry name" value="Argininosuccinate synthetase, chain A, domain 2"/>
    <property type="match status" value="1"/>
</dbReference>
<feature type="binding site" evidence="15">
    <location>
        <position position="139"/>
    </location>
    <ligand>
        <name>L-citrulline</name>
        <dbReference type="ChEBI" id="CHEBI:57743"/>
    </ligand>
</feature>
<evidence type="ECO:0000259" key="18">
    <source>
        <dbReference type="Pfam" id="PF20979"/>
    </source>
</evidence>